<keyword evidence="2" id="KW-1185">Reference proteome</keyword>
<gene>
    <name evidence="1" type="ORF">L6164_027312</name>
</gene>
<evidence type="ECO:0000313" key="2">
    <source>
        <dbReference type="Proteomes" id="UP000828941"/>
    </source>
</evidence>
<organism evidence="1 2">
    <name type="scientific">Bauhinia variegata</name>
    <name type="common">Purple orchid tree</name>
    <name type="synonym">Phanera variegata</name>
    <dbReference type="NCBI Taxonomy" id="167791"/>
    <lineage>
        <taxon>Eukaryota</taxon>
        <taxon>Viridiplantae</taxon>
        <taxon>Streptophyta</taxon>
        <taxon>Embryophyta</taxon>
        <taxon>Tracheophyta</taxon>
        <taxon>Spermatophyta</taxon>
        <taxon>Magnoliopsida</taxon>
        <taxon>eudicotyledons</taxon>
        <taxon>Gunneridae</taxon>
        <taxon>Pentapetalae</taxon>
        <taxon>rosids</taxon>
        <taxon>fabids</taxon>
        <taxon>Fabales</taxon>
        <taxon>Fabaceae</taxon>
        <taxon>Cercidoideae</taxon>
        <taxon>Cercideae</taxon>
        <taxon>Bauhiniinae</taxon>
        <taxon>Bauhinia</taxon>
    </lineage>
</organism>
<evidence type="ECO:0000313" key="1">
    <source>
        <dbReference type="EMBL" id="KAI4314399.1"/>
    </source>
</evidence>
<dbReference type="Proteomes" id="UP000828941">
    <property type="component" value="Chromosome 11"/>
</dbReference>
<accession>A0ACB9LT88</accession>
<name>A0ACB9LT88_BAUVA</name>
<proteinExistence type="predicted"/>
<sequence length="167" mass="15355">MATNVPARAVPATTALLTENAADGGGALVSGGVRPDGPGDGELPLGPGAGGEGGLGPGASDGVVEVAGAGDDEVGAGVGADGVVGAGVGGVDGAGVGVAAGVGAAAGGVVAVGGAALGAGVGEAPGACAKHEVAKSPKITNTWTAAEPIVSSLRTRKKQLRATREYW</sequence>
<dbReference type="EMBL" id="CM039436">
    <property type="protein sequence ID" value="KAI4314399.1"/>
    <property type="molecule type" value="Genomic_DNA"/>
</dbReference>
<comment type="caution">
    <text evidence="1">The sequence shown here is derived from an EMBL/GenBank/DDBJ whole genome shotgun (WGS) entry which is preliminary data.</text>
</comment>
<protein>
    <submittedName>
        <fullName evidence="1">Uncharacterized protein</fullName>
    </submittedName>
</protein>
<reference evidence="1 2" key="1">
    <citation type="journal article" date="2022" name="DNA Res.">
        <title>Chromosomal-level genome assembly of the orchid tree Bauhinia variegata (Leguminosae; Cercidoideae) supports the allotetraploid origin hypothesis of Bauhinia.</title>
        <authorList>
            <person name="Zhong Y."/>
            <person name="Chen Y."/>
            <person name="Zheng D."/>
            <person name="Pang J."/>
            <person name="Liu Y."/>
            <person name="Luo S."/>
            <person name="Meng S."/>
            <person name="Qian L."/>
            <person name="Wei D."/>
            <person name="Dai S."/>
            <person name="Zhou R."/>
        </authorList>
    </citation>
    <scope>NUCLEOTIDE SEQUENCE [LARGE SCALE GENOMIC DNA]</scope>
    <source>
        <strain evidence="1">BV-YZ2020</strain>
    </source>
</reference>